<dbReference type="GeneTree" id="ENSGT00940000154537"/>
<reference evidence="10" key="2">
    <citation type="submission" date="2020-02" db="EMBL/GenBank/DDBJ databases">
        <title>Esox lucius (northern pike) genome, fEsoLuc1, primary haplotype.</title>
        <authorList>
            <person name="Myers G."/>
            <person name="Karagic N."/>
            <person name="Meyer A."/>
            <person name="Pippel M."/>
            <person name="Reichard M."/>
            <person name="Winkler S."/>
            <person name="Tracey A."/>
            <person name="Sims Y."/>
            <person name="Howe K."/>
            <person name="Rhie A."/>
            <person name="Formenti G."/>
            <person name="Durbin R."/>
            <person name="Fedrigo O."/>
            <person name="Jarvis E.D."/>
        </authorList>
    </citation>
    <scope>NUCLEOTIDE SEQUENCE [LARGE SCALE GENOMIC DNA]</scope>
</reference>
<keyword evidence="4 7" id="KW-0238">DNA-binding</keyword>
<dbReference type="GO" id="GO:0000977">
    <property type="term" value="F:RNA polymerase II transcription regulatory region sequence-specific DNA binding"/>
    <property type="evidence" value="ECO:0007669"/>
    <property type="project" value="TreeGrafter"/>
</dbReference>
<keyword evidence="11" id="KW-1185">Reference proteome</keyword>
<dbReference type="PANTHER" id="PTHR46123">
    <property type="entry name" value="MIX-TYPE HOMEOBOX GENE 1-RELATED"/>
    <property type="match status" value="1"/>
</dbReference>
<evidence type="ECO:0000256" key="2">
    <source>
        <dbReference type="ARBA" id="ARBA00005733"/>
    </source>
</evidence>
<evidence type="ECO:0000313" key="11">
    <source>
        <dbReference type="Proteomes" id="UP000265140"/>
    </source>
</evidence>
<dbReference type="Pfam" id="PF00046">
    <property type="entry name" value="Homeodomain"/>
    <property type="match status" value="1"/>
</dbReference>
<reference evidence="10" key="3">
    <citation type="submission" date="2025-08" db="UniProtKB">
        <authorList>
            <consortium name="Ensembl"/>
        </authorList>
    </citation>
    <scope>IDENTIFICATION</scope>
</reference>
<dbReference type="InterPro" id="IPR001356">
    <property type="entry name" value="HD"/>
</dbReference>
<dbReference type="GO" id="GO:0042074">
    <property type="term" value="P:cell migration involved in gastrulation"/>
    <property type="evidence" value="ECO:0007669"/>
    <property type="project" value="Ensembl"/>
</dbReference>
<dbReference type="GO" id="GO:0007015">
    <property type="term" value="P:actin filament organization"/>
    <property type="evidence" value="ECO:0007669"/>
    <property type="project" value="Ensembl"/>
</dbReference>
<evidence type="ECO:0000256" key="4">
    <source>
        <dbReference type="ARBA" id="ARBA00023125"/>
    </source>
</evidence>
<dbReference type="Gene3D" id="1.10.10.60">
    <property type="entry name" value="Homeodomain-like"/>
    <property type="match status" value="1"/>
</dbReference>
<dbReference type="GO" id="GO:0000981">
    <property type="term" value="F:DNA-binding transcription factor activity, RNA polymerase II-specific"/>
    <property type="evidence" value="ECO:0007669"/>
    <property type="project" value="TreeGrafter"/>
</dbReference>
<protein>
    <recommendedName>
        <fullName evidence="9">Homeobox domain-containing protein</fullName>
    </recommendedName>
</protein>
<dbReference type="Ensembl" id="ENSELUT00000019583.3">
    <property type="protein sequence ID" value="ENSELUP00000000142.2"/>
    <property type="gene ID" value="ENSELUG00000001602.3"/>
</dbReference>
<dbReference type="InterPro" id="IPR009057">
    <property type="entry name" value="Homeodomain-like_sf"/>
</dbReference>
<dbReference type="PROSITE" id="PS50071">
    <property type="entry name" value="HOMEOBOX_2"/>
    <property type="match status" value="1"/>
</dbReference>
<comment type="subcellular location">
    <subcellularLocation>
        <location evidence="1 7 8">Nucleus</location>
    </subcellularLocation>
</comment>
<evidence type="ECO:0000256" key="3">
    <source>
        <dbReference type="ARBA" id="ARBA00022473"/>
    </source>
</evidence>
<evidence type="ECO:0000256" key="1">
    <source>
        <dbReference type="ARBA" id="ARBA00004123"/>
    </source>
</evidence>
<dbReference type="SMART" id="SM00389">
    <property type="entry name" value="HOX"/>
    <property type="match status" value="1"/>
</dbReference>
<evidence type="ECO:0000259" key="9">
    <source>
        <dbReference type="PROSITE" id="PS50071"/>
    </source>
</evidence>
<dbReference type="GO" id="GO:0055113">
    <property type="term" value="P:epiboly involved in gastrulation with mouth forming second"/>
    <property type="evidence" value="ECO:0007669"/>
    <property type="project" value="Ensembl"/>
</dbReference>
<dbReference type="Proteomes" id="UP000265140">
    <property type="component" value="Chromosome 5"/>
</dbReference>
<dbReference type="InParanoid" id="A0A3P8XAT9"/>
<keyword evidence="6 7" id="KW-0539">Nucleus</keyword>
<evidence type="ECO:0000256" key="8">
    <source>
        <dbReference type="RuleBase" id="RU000682"/>
    </source>
</evidence>
<dbReference type="SUPFAM" id="SSF46689">
    <property type="entry name" value="Homeodomain-like"/>
    <property type="match status" value="1"/>
</dbReference>
<reference evidence="11" key="1">
    <citation type="journal article" date="2014" name="PLoS ONE">
        <title>The genome and linkage map of the northern pike (Esox lucius): conserved synteny revealed between the salmonid sister group and the Neoteleostei.</title>
        <authorList>
            <person name="Rondeau E.B."/>
            <person name="Minkley D.R."/>
            <person name="Leong J.S."/>
            <person name="Messmer A.M."/>
            <person name="Jantzen J.R."/>
            <person name="von Schalburg K.R."/>
            <person name="Lemon C."/>
            <person name="Bird N.H."/>
            <person name="Koop B.F."/>
        </authorList>
    </citation>
    <scope>NUCLEOTIDE SEQUENCE</scope>
</reference>
<keyword evidence="3" id="KW-0217">Developmental protein</keyword>
<evidence type="ECO:0000313" key="10">
    <source>
        <dbReference type="Ensembl" id="ENSELUP00000000142.2"/>
    </source>
</evidence>
<evidence type="ECO:0000256" key="7">
    <source>
        <dbReference type="PROSITE-ProRule" id="PRU00108"/>
    </source>
</evidence>
<sequence>KKDMLMDYSIDDSQMGARTMGRRKRTSFTKVHLELLRVAFDVDPYPGIAVRESLSQATGLPESRIQVWFQNRRARTLKHRGHRYSLHPELAYPIHSQFLHTEPFSTLLQDTKDMAHQIDIEEVPHYKPPSHIHIQNEGEEDCFYNPSSCLTPFSGSPGDPGYSSPSFNVGVRHGRLEEPISPGALPKDQGWNIAQELTFCSRGESQTVHPSPSGLHPHYAYGGSQSVDASNIYEPFSSCPATPDSACWEIENPSPTTHRSLYIEVMEEYSSTSGFFGPMQEAPLPELSSECVEDIFGEMEKEWCSMARTRNTAAIF</sequence>
<dbReference type="AlphaFoldDB" id="A0A3P8XAT9"/>
<evidence type="ECO:0000256" key="6">
    <source>
        <dbReference type="ARBA" id="ARBA00023242"/>
    </source>
</evidence>
<dbReference type="CDD" id="cd00086">
    <property type="entry name" value="homeodomain"/>
    <property type="match status" value="1"/>
</dbReference>
<comment type="similarity">
    <text evidence="2">Belongs to the paired homeobox family.</text>
</comment>
<dbReference type="FunFam" id="1.10.10.60:FF:000312">
    <property type="entry name" value="Mix-type homeobox gene 1"/>
    <property type="match status" value="1"/>
</dbReference>
<reference evidence="10" key="4">
    <citation type="submission" date="2025-09" db="UniProtKB">
        <authorList>
            <consortium name="Ensembl"/>
        </authorList>
    </citation>
    <scope>IDENTIFICATION</scope>
</reference>
<evidence type="ECO:0000256" key="5">
    <source>
        <dbReference type="ARBA" id="ARBA00023155"/>
    </source>
</evidence>
<dbReference type="FunCoup" id="A0A3P8XAT9">
    <property type="interactions" value="1"/>
</dbReference>
<dbReference type="PANTHER" id="PTHR46123:SF4">
    <property type="entry name" value="MIX-TYPE HOMEOBOX GENE 1-RELATED"/>
    <property type="match status" value="1"/>
</dbReference>
<dbReference type="GO" id="GO:0001706">
    <property type="term" value="P:endoderm formation"/>
    <property type="evidence" value="ECO:0007669"/>
    <property type="project" value="Ensembl"/>
</dbReference>
<dbReference type="STRING" id="8010.ENSELUP00000000142"/>
<dbReference type="GO" id="GO:0005634">
    <property type="term" value="C:nucleus"/>
    <property type="evidence" value="ECO:0007669"/>
    <property type="project" value="UniProtKB-SubCell"/>
</dbReference>
<dbReference type="GO" id="GO:0060027">
    <property type="term" value="P:convergent extension involved in gastrulation"/>
    <property type="evidence" value="ECO:0007669"/>
    <property type="project" value="Ensembl"/>
</dbReference>
<feature type="domain" description="Homeobox" evidence="9">
    <location>
        <begin position="19"/>
        <end position="79"/>
    </location>
</feature>
<proteinExistence type="inferred from homology"/>
<accession>A0A3P8XAT9</accession>
<keyword evidence="5 7" id="KW-0371">Homeobox</keyword>
<dbReference type="InterPro" id="IPR051306">
    <property type="entry name" value="Homeobox_regulator"/>
</dbReference>
<feature type="DNA-binding region" description="Homeobox" evidence="7">
    <location>
        <begin position="21"/>
        <end position="80"/>
    </location>
</feature>
<organism evidence="10 11">
    <name type="scientific">Esox lucius</name>
    <name type="common">Northern pike</name>
    <dbReference type="NCBI Taxonomy" id="8010"/>
    <lineage>
        <taxon>Eukaryota</taxon>
        <taxon>Metazoa</taxon>
        <taxon>Chordata</taxon>
        <taxon>Craniata</taxon>
        <taxon>Vertebrata</taxon>
        <taxon>Euteleostomi</taxon>
        <taxon>Actinopterygii</taxon>
        <taxon>Neopterygii</taxon>
        <taxon>Teleostei</taxon>
        <taxon>Protacanthopterygii</taxon>
        <taxon>Esociformes</taxon>
        <taxon>Esocidae</taxon>
        <taxon>Esox</taxon>
    </lineage>
</organism>
<name>A0A3P8XAT9_ESOLU</name>